<dbReference type="AlphaFoldDB" id="A0A8H7KF66"/>
<accession>A0A8H7KF66</accession>
<comment type="caution">
    <text evidence="1">The sequence shown here is derived from an EMBL/GenBank/DDBJ whole genome shotgun (WGS) entry which is preliminary data.</text>
</comment>
<name>A0A8H7KF66_AGABI</name>
<dbReference type="EMBL" id="JABXXO010000009">
    <property type="protein sequence ID" value="KAF7771063.1"/>
    <property type="molecule type" value="Genomic_DNA"/>
</dbReference>
<sequence>MSTTGCPRCGYNRGMTPDTACITPNTTPKSVVETDEVSLLEDGVRRLENEIFSLHEARASLLRRINNARSATRHVPPEVLSTIFQFVLPRVDLMRSPISDNPEDVIKPYNSDELSQCKLTAVSHSWRQAALSNPQLWSSFSLRLRVHPSVMNANLSLFDWFSRNAGSLPMSIELDIEKQPTSVLRNKRAKYIQLMEPNAKAVLVDYGERIQYLRLTSFPEEWFHHLKNLDHCDSLAIVRPSYHNRPVKAHLDLTELPHLRHVVLIQVWCPISLPSTITTLHLRVIPVEICLKLLVTCPRLVKFKCDETEPENERIGTVTNVNEPITIKELEYLTWSIRYCSIWSPRICRGFTFLRFSRLRTLHWSDDTDYKYSDERTGRKNWRFKFFSNLPTTLSSLAFVRCVYSIEESRELLGTIPHLSNLHFIDCDTTCVEPIVKAIGRPISQIEKESVDTSISSDKMLLPNLSNLSITETLDEPPDGYIFVDMLEAIHNSGKGQGRFQLTLEHPVSWNANDLDRIRMLESSGFSFSLDLAK</sequence>
<evidence type="ECO:0000313" key="2">
    <source>
        <dbReference type="Proteomes" id="UP000629468"/>
    </source>
</evidence>
<gene>
    <name evidence="1" type="ORF">Agabi119p4_7037</name>
</gene>
<dbReference type="Gene3D" id="1.20.1280.50">
    <property type="match status" value="1"/>
</dbReference>
<organism evidence="1 2">
    <name type="scientific">Agaricus bisporus var. burnettii</name>
    <dbReference type="NCBI Taxonomy" id="192524"/>
    <lineage>
        <taxon>Eukaryota</taxon>
        <taxon>Fungi</taxon>
        <taxon>Dikarya</taxon>
        <taxon>Basidiomycota</taxon>
        <taxon>Agaricomycotina</taxon>
        <taxon>Agaricomycetes</taxon>
        <taxon>Agaricomycetidae</taxon>
        <taxon>Agaricales</taxon>
        <taxon>Agaricineae</taxon>
        <taxon>Agaricaceae</taxon>
        <taxon>Agaricus</taxon>
    </lineage>
</organism>
<proteinExistence type="predicted"/>
<reference evidence="1 2" key="1">
    <citation type="journal article" name="Sci. Rep.">
        <title>Telomere-to-telomere assembled and centromere annotated genomes of the two main subspecies of the button mushroom Agaricus bisporus reveal especially polymorphic chromosome ends.</title>
        <authorList>
            <person name="Sonnenberg A.S.M."/>
            <person name="Sedaghat-Telgerd N."/>
            <person name="Lavrijssen B."/>
            <person name="Ohm R.A."/>
            <person name="Hendrickx P.M."/>
            <person name="Scholtmeijer K."/>
            <person name="Baars J.J.P."/>
            <person name="van Peer A."/>
        </authorList>
    </citation>
    <scope>NUCLEOTIDE SEQUENCE [LARGE SCALE GENOMIC DNA]</scope>
    <source>
        <strain evidence="1 2">H119_p4</strain>
    </source>
</reference>
<dbReference type="Proteomes" id="UP000629468">
    <property type="component" value="Unassembled WGS sequence"/>
</dbReference>
<evidence type="ECO:0008006" key="3">
    <source>
        <dbReference type="Google" id="ProtNLM"/>
    </source>
</evidence>
<protein>
    <recommendedName>
        <fullName evidence="3">F-box domain-containing protein</fullName>
    </recommendedName>
</protein>
<evidence type="ECO:0000313" key="1">
    <source>
        <dbReference type="EMBL" id="KAF7771063.1"/>
    </source>
</evidence>